<gene>
    <name evidence="2" type="ORF">IV38_GL001605</name>
    <name evidence="3" type="ORF">IV40_GL001610</name>
</gene>
<comment type="caution">
    <text evidence="2">The sequence shown here is derived from an EMBL/GenBank/DDBJ whole genome shotgun (WGS) entry which is preliminary data.</text>
</comment>
<keyword evidence="1" id="KW-0472">Membrane</keyword>
<feature type="transmembrane region" description="Helical" evidence="1">
    <location>
        <begin position="125"/>
        <end position="144"/>
    </location>
</feature>
<dbReference type="Proteomes" id="UP000051645">
    <property type="component" value="Unassembled WGS sequence"/>
</dbReference>
<feature type="transmembrane region" description="Helical" evidence="1">
    <location>
        <begin position="81"/>
        <end position="104"/>
    </location>
</feature>
<reference evidence="4 5" key="1">
    <citation type="journal article" date="2015" name="Genome Announc.">
        <title>Expanding the biotechnology potential of lactobacilli through comparative genomics of 213 strains and associated genera.</title>
        <authorList>
            <person name="Sun Z."/>
            <person name="Harris H.M."/>
            <person name="McCann A."/>
            <person name="Guo C."/>
            <person name="Argimon S."/>
            <person name="Zhang W."/>
            <person name="Yang X."/>
            <person name="Jeffery I.B."/>
            <person name="Cooney J.C."/>
            <person name="Kagawa T.F."/>
            <person name="Liu W."/>
            <person name="Song Y."/>
            <person name="Salvetti E."/>
            <person name="Wrobel A."/>
            <person name="Rasinkangas P."/>
            <person name="Parkhill J."/>
            <person name="Rea M.C."/>
            <person name="O'Sullivan O."/>
            <person name="Ritari J."/>
            <person name="Douillard F.P."/>
            <person name="Paul Ross R."/>
            <person name="Yang R."/>
            <person name="Briner A.E."/>
            <person name="Felis G.E."/>
            <person name="de Vos W.M."/>
            <person name="Barrangou R."/>
            <person name="Klaenhammer T.R."/>
            <person name="Caufield P.W."/>
            <person name="Cui Y."/>
            <person name="Zhang H."/>
            <person name="O'Toole P.W."/>
        </authorList>
    </citation>
    <scope>NUCLEOTIDE SEQUENCE [LARGE SCALE GENOMIC DNA]</scope>
    <source>
        <strain evidence="2 5">ATCC BAA-66</strain>
        <strain evidence="3 4">DSM 13344</strain>
    </source>
</reference>
<dbReference type="RefSeq" id="WP_057770125.1">
    <property type="nucleotide sequence ID" value="NZ_JQAT01000004.1"/>
</dbReference>
<keyword evidence="4" id="KW-1185">Reference proteome</keyword>
<accession>A0A0R2FHN7</accession>
<evidence type="ECO:0000313" key="4">
    <source>
        <dbReference type="Proteomes" id="UP000051645"/>
    </source>
</evidence>
<feature type="transmembrane region" description="Helical" evidence="1">
    <location>
        <begin position="49"/>
        <end position="69"/>
    </location>
</feature>
<evidence type="ECO:0000256" key="1">
    <source>
        <dbReference type="SAM" id="Phobius"/>
    </source>
</evidence>
<dbReference type="PATRIC" id="fig|81857.3.peg.1616"/>
<dbReference type="EMBL" id="JQAT01000004">
    <property type="protein sequence ID" value="KRN28153.1"/>
    <property type="molecule type" value="Genomic_DNA"/>
</dbReference>
<keyword evidence="1" id="KW-1133">Transmembrane helix</keyword>
<dbReference type="Proteomes" id="UP000051751">
    <property type="component" value="Unassembled WGS sequence"/>
</dbReference>
<keyword evidence="1" id="KW-0812">Transmembrane</keyword>
<dbReference type="AlphaFoldDB" id="A0A0R2FHN7"/>
<dbReference type="OrthoDB" id="2329326at2"/>
<protein>
    <submittedName>
        <fullName evidence="2">Abc transporter, permease protein</fullName>
    </submittedName>
</protein>
<evidence type="ECO:0000313" key="3">
    <source>
        <dbReference type="EMBL" id="KRN30971.1"/>
    </source>
</evidence>
<feature type="transmembrane region" description="Helical" evidence="1">
    <location>
        <begin position="185"/>
        <end position="203"/>
    </location>
</feature>
<dbReference type="EMBL" id="JQAZ01000005">
    <property type="protein sequence ID" value="KRN30971.1"/>
    <property type="molecule type" value="Genomic_DNA"/>
</dbReference>
<dbReference type="STRING" id="81857.IV38_GL001605"/>
<evidence type="ECO:0000313" key="2">
    <source>
        <dbReference type="EMBL" id="KRN28153.1"/>
    </source>
</evidence>
<organism evidence="2 5">
    <name type="scientific">Lactobacillus selangorensis</name>
    <dbReference type="NCBI Taxonomy" id="81857"/>
    <lineage>
        <taxon>Bacteria</taxon>
        <taxon>Bacillati</taxon>
        <taxon>Bacillota</taxon>
        <taxon>Bacilli</taxon>
        <taxon>Lactobacillales</taxon>
        <taxon>Lactobacillaceae</taxon>
        <taxon>Lactobacillus</taxon>
    </lineage>
</organism>
<feature type="transmembrane region" description="Helical" evidence="1">
    <location>
        <begin position="156"/>
        <end position="173"/>
    </location>
</feature>
<proteinExistence type="predicted"/>
<sequence length="231" mass="25873">MKEKGYFIQIPDAAAKKLGLDTTHELDLTVRDNELILAKPTPKSGWKDYLPPLIVALISSVSLLIYWSSKHIGHVKLTGDYSIASFIIVLGIITGSLFFTVSLIRQRRNGDAAARRIYWRNFPTIVLSFVIILAFILMGTFWLLGSLFVGASFDCWTAEAIFGIFNYLINYWMTLASRSLNSTRLVALFTIVIVSGVVIAMASNGQRHWWRYNLSFLGPIQRQPAGGLTLP</sequence>
<name>A0A0R2FHN7_9LACO</name>
<evidence type="ECO:0000313" key="5">
    <source>
        <dbReference type="Proteomes" id="UP000051751"/>
    </source>
</evidence>